<gene>
    <name evidence="2" type="ORF">ARALYDRAFT_898899</name>
</gene>
<dbReference type="InterPro" id="IPR006527">
    <property type="entry name" value="F-box-assoc_dom_typ1"/>
</dbReference>
<evidence type="ECO:0000313" key="3">
    <source>
        <dbReference type="Proteomes" id="UP000008694"/>
    </source>
</evidence>
<proteinExistence type="predicted"/>
<protein>
    <recommendedName>
        <fullName evidence="1">F-box associated beta-propeller type 1 domain-containing protein</fullName>
    </recommendedName>
</protein>
<keyword evidence="3" id="KW-1185">Reference proteome</keyword>
<feature type="domain" description="F-box associated beta-propeller type 1" evidence="1">
    <location>
        <begin position="48"/>
        <end position="194"/>
    </location>
</feature>
<evidence type="ECO:0000313" key="2">
    <source>
        <dbReference type="EMBL" id="EFH59710.1"/>
    </source>
</evidence>
<name>D7L3F9_ARALL</name>
<dbReference type="Proteomes" id="UP000008694">
    <property type="component" value="Unassembled WGS sequence"/>
</dbReference>
<dbReference type="AlphaFoldDB" id="D7L3F9"/>
<sequence>MGNPDKHFIKIVKVKDLILASHPKQVFAPTNTRPKSDYAAEKNANLEEVFTSSIICFDFTSERFGPLLHLSFSTDGHHDYITLSCVREEKLAVLLHYNKSNPYKLFFWIEIEEVSWRRFLRVATGFGIYVPFINGIFFIDEEKKIVIGFDNDNRHRVIVIGEAKYIRGFDLVRDFGDQECKTDLCSYVPSLVQIKAIWKSVDMMKTF</sequence>
<organism evidence="3">
    <name type="scientific">Arabidopsis lyrata subsp. lyrata</name>
    <name type="common">Lyre-leaved rock-cress</name>
    <dbReference type="NCBI Taxonomy" id="81972"/>
    <lineage>
        <taxon>Eukaryota</taxon>
        <taxon>Viridiplantae</taxon>
        <taxon>Streptophyta</taxon>
        <taxon>Embryophyta</taxon>
        <taxon>Tracheophyta</taxon>
        <taxon>Spermatophyta</taxon>
        <taxon>Magnoliopsida</taxon>
        <taxon>eudicotyledons</taxon>
        <taxon>Gunneridae</taxon>
        <taxon>Pentapetalae</taxon>
        <taxon>rosids</taxon>
        <taxon>malvids</taxon>
        <taxon>Brassicales</taxon>
        <taxon>Brassicaceae</taxon>
        <taxon>Camelineae</taxon>
        <taxon>Arabidopsis</taxon>
    </lineage>
</organism>
<dbReference type="Pfam" id="PF07734">
    <property type="entry name" value="FBA_1"/>
    <property type="match status" value="1"/>
</dbReference>
<evidence type="ECO:0000259" key="1">
    <source>
        <dbReference type="Pfam" id="PF07734"/>
    </source>
</evidence>
<accession>D7L3F9</accession>
<dbReference type="InterPro" id="IPR017451">
    <property type="entry name" value="F-box-assoc_interact_dom"/>
</dbReference>
<reference evidence="3" key="1">
    <citation type="journal article" date="2011" name="Nat. Genet.">
        <title>The Arabidopsis lyrata genome sequence and the basis of rapid genome size change.</title>
        <authorList>
            <person name="Hu T.T."/>
            <person name="Pattyn P."/>
            <person name="Bakker E.G."/>
            <person name="Cao J."/>
            <person name="Cheng J.-F."/>
            <person name="Clark R.M."/>
            <person name="Fahlgren N."/>
            <person name="Fawcett J.A."/>
            <person name="Grimwood J."/>
            <person name="Gundlach H."/>
            <person name="Haberer G."/>
            <person name="Hollister J.D."/>
            <person name="Ossowski S."/>
            <person name="Ottilar R.P."/>
            <person name="Salamov A.A."/>
            <person name="Schneeberger K."/>
            <person name="Spannagl M."/>
            <person name="Wang X."/>
            <person name="Yang L."/>
            <person name="Nasrallah M.E."/>
            <person name="Bergelson J."/>
            <person name="Carrington J.C."/>
            <person name="Gaut B.S."/>
            <person name="Schmutz J."/>
            <person name="Mayer K.F.X."/>
            <person name="Van de Peer Y."/>
            <person name="Grigoriev I.V."/>
            <person name="Nordborg M."/>
            <person name="Weigel D."/>
            <person name="Guo Y.-L."/>
        </authorList>
    </citation>
    <scope>NUCLEOTIDE SEQUENCE [LARGE SCALE GENOMIC DNA]</scope>
    <source>
        <strain evidence="3">cv. MN47</strain>
    </source>
</reference>
<dbReference type="EMBL" id="GL348715">
    <property type="protein sequence ID" value="EFH59710.1"/>
    <property type="molecule type" value="Genomic_DNA"/>
</dbReference>
<dbReference type="HOGENOM" id="CLU_034692_3_1_1"/>
<dbReference type="Gramene" id="scaffold_302869.1">
    <property type="protein sequence ID" value="scaffold_302869.1"/>
    <property type="gene ID" value="scaffold_302869.1"/>
</dbReference>
<dbReference type="STRING" id="81972.D7L3F9"/>
<dbReference type="NCBIfam" id="TIGR01640">
    <property type="entry name" value="F_box_assoc_1"/>
    <property type="match status" value="1"/>
</dbReference>